<evidence type="ECO:0000313" key="3">
    <source>
        <dbReference type="Proteomes" id="UP000886595"/>
    </source>
</evidence>
<dbReference type="CDD" id="cd06222">
    <property type="entry name" value="RNase_H_like"/>
    <property type="match status" value="1"/>
</dbReference>
<dbReference type="EMBL" id="JAAMPC010000004">
    <property type="protein sequence ID" value="KAG2314184.1"/>
    <property type="molecule type" value="Genomic_DNA"/>
</dbReference>
<feature type="domain" description="RNase H type-1" evidence="1">
    <location>
        <begin position="48"/>
        <end position="135"/>
    </location>
</feature>
<gene>
    <name evidence="2" type="ORF">Bca52824_017306</name>
</gene>
<dbReference type="InterPro" id="IPR044730">
    <property type="entry name" value="RNase_H-like_dom_plant"/>
</dbReference>
<evidence type="ECO:0000259" key="1">
    <source>
        <dbReference type="Pfam" id="PF13456"/>
    </source>
</evidence>
<evidence type="ECO:0000313" key="2">
    <source>
        <dbReference type="EMBL" id="KAG2314184.1"/>
    </source>
</evidence>
<comment type="caution">
    <text evidence="2">The sequence shown here is derived from an EMBL/GenBank/DDBJ whole genome shotgun (WGS) entry which is preliminary data.</text>
</comment>
<dbReference type="Proteomes" id="UP000886595">
    <property type="component" value="Unassembled WGS sequence"/>
</dbReference>
<accession>A0A8X8AV88</accession>
<dbReference type="Gene3D" id="3.30.420.10">
    <property type="entry name" value="Ribonuclease H-like superfamily/Ribonuclease H"/>
    <property type="match status" value="1"/>
</dbReference>
<dbReference type="Pfam" id="PF13456">
    <property type="entry name" value="RVT_3"/>
    <property type="match status" value="1"/>
</dbReference>
<dbReference type="AlphaFoldDB" id="A0A8X8AV88"/>
<dbReference type="PANTHER" id="PTHR34146">
    <property type="entry name" value="POLYNUCLEOTIDYL TRANSFERASE, RIBONUCLEASE H-LIKE SUPERFAMILY PROTEIN-RELATED"/>
    <property type="match status" value="1"/>
</dbReference>
<dbReference type="GO" id="GO:0004523">
    <property type="term" value="F:RNA-DNA hybrid ribonuclease activity"/>
    <property type="evidence" value="ECO:0007669"/>
    <property type="project" value="InterPro"/>
</dbReference>
<dbReference type="SUPFAM" id="SSF53098">
    <property type="entry name" value="Ribonuclease H-like"/>
    <property type="match status" value="1"/>
</dbReference>
<organism evidence="2 3">
    <name type="scientific">Brassica carinata</name>
    <name type="common">Ethiopian mustard</name>
    <name type="synonym">Abyssinian cabbage</name>
    <dbReference type="NCBI Taxonomy" id="52824"/>
    <lineage>
        <taxon>Eukaryota</taxon>
        <taxon>Viridiplantae</taxon>
        <taxon>Streptophyta</taxon>
        <taxon>Embryophyta</taxon>
        <taxon>Tracheophyta</taxon>
        <taxon>Spermatophyta</taxon>
        <taxon>Magnoliopsida</taxon>
        <taxon>eudicotyledons</taxon>
        <taxon>Gunneridae</taxon>
        <taxon>Pentapetalae</taxon>
        <taxon>rosids</taxon>
        <taxon>malvids</taxon>
        <taxon>Brassicales</taxon>
        <taxon>Brassicaceae</taxon>
        <taxon>Brassiceae</taxon>
        <taxon>Brassica</taxon>
    </lineage>
</organism>
<dbReference type="InterPro" id="IPR012337">
    <property type="entry name" value="RNaseH-like_sf"/>
</dbReference>
<dbReference type="GO" id="GO:0003676">
    <property type="term" value="F:nucleic acid binding"/>
    <property type="evidence" value="ECO:0007669"/>
    <property type="project" value="InterPro"/>
</dbReference>
<proteinExistence type="predicted"/>
<dbReference type="OrthoDB" id="1113854at2759"/>
<dbReference type="InterPro" id="IPR036397">
    <property type="entry name" value="RNaseH_sf"/>
</dbReference>
<name>A0A8X8AV88_BRACI</name>
<dbReference type="InterPro" id="IPR002156">
    <property type="entry name" value="RNaseH_domain"/>
</dbReference>
<protein>
    <recommendedName>
        <fullName evidence="1">RNase H type-1 domain-containing protein</fullName>
    </recommendedName>
</protein>
<dbReference type="PANTHER" id="PTHR34146:SF3">
    <property type="entry name" value="POLYNUCLEOTIDYL TRANSFERASE, RIBONUCLEASE H-LIKE SUPERFAMILY PROTEIN"/>
    <property type="match status" value="1"/>
</dbReference>
<keyword evidence="3" id="KW-1185">Reference proteome</keyword>
<sequence>MRDEDVLNESPFPRCQVDASWVTNSTVFGGGFAFDFEPGSHTYGSFGMRQVPSPLHAEINILLIAMKSSLQLGYTSMFFESDCLQLVKLINENEDWPSLASEMNEFTFLVSEFNVFSISFIARNRNVRADLLAKGARLKNSIFSHVNYLIPTWLASQANFFVLN</sequence>
<reference evidence="2 3" key="1">
    <citation type="submission" date="2020-02" db="EMBL/GenBank/DDBJ databases">
        <authorList>
            <person name="Ma Q."/>
            <person name="Huang Y."/>
            <person name="Song X."/>
            <person name="Pei D."/>
        </authorList>
    </citation>
    <scope>NUCLEOTIDE SEQUENCE [LARGE SCALE GENOMIC DNA]</scope>
    <source>
        <strain evidence="2">Sxm20200214</strain>
        <tissue evidence="2">Leaf</tissue>
    </source>
</reference>